<comment type="caution">
    <text evidence="1">The sequence shown here is derived from an EMBL/GenBank/DDBJ whole genome shotgun (WGS) entry which is preliminary data.</text>
</comment>
<name>A0A7W5A541_9ACTN</name>
<dbReference type="Proteomes" id="UP000577707">
    <property type="component" value="Unassembled WGS sequence"/>
</dbReference>
<sequence>MRHSVVSRAEESSIVVHERVAYVFYHRSRE</sequence>
<gene>
    <name evidence="1" type="ORF">FHS12_002577</name>
</gene>
<dbReference type="EMBL" id="JACHXG010000005">
    <property type="protein sequence ID" value="MBB3089628.1"/>
    <property type="molecule type" value="Genomic_DNA"/>
</dbReference>
<evidence type="ECO:0000313" key="2">
    <source>
        <dbReference type="Proteomes" id="UP000577707"/>
    </source>
</evidence>
<keyword evidence="2" id="KW-1185">Reference proteome</keyword>
<proteinExistence type="predicted"/>
<protein>
    <submittedName>
        <fullName evidence="1">Uncharacterized protein</fullName>
    </submittedName>
</protein>
<reference evidence="1 2" key="1">
    <citation type="submission" date="2020-08" db="EMBL/GenBank/DDBJ databases">
        <title>Genomic Encyclopedia of Type Strains, Phase III (KMG-III): the genomes of soil and plant-associated and newly described type strains.</title>
        <authorList>
            <person name="Whitman W."/>
        </authorList>
    </citation>
    <scope>NUCLEOTIDE SEQUENCE [LARGE SCALE GENOMIC DNA]</scope>
    <source>
        <strain evidence="1 2">CECT 3302</strain>
    </source>
</reference>
<organism evidence="1 2">
    <name type="scientific">Nocardioides albus</name>
    <dbReference type="NCBI Taxonomy" id="1841"/>
    <lineage>
        <taxon>Bacteria</taxon>
        <taxon>Bacillati</taxon>
        <taxon>Actinomycetota</taxon>
        <taxon>Actinomycetes</taxon>
        <taxon>Propionibacteriales</taxon>
        <taxon>Nocardioidaceae</taxon>
        <taxon>Nocardioides</taxon>
    </lineage>
</organism>
<evidence type="ECO:0000313" key="1">
    <source>
        <dbReference type="EMBL" id="MBB3089628.1"/>
    </source>
</evidence>
<accession>A0A7W5A541</accession>
<dbReference type="AlphaFoldDB" id="A0A7W5A541"/>